<dbReference type="STRING" id="585531.HMPREF0063_12006"/>
<evidence type="ECO:0000313" key="3">
    <source>
        <dbReference type="Proteomes" id="UP000003111"/>
    </source>
</evidence>
<reference evidence="2" key="1">
    <citation type="submission" date="2010-08" db="EMBL/GenBank/DDBJ databases">
        <authorList>
            <person name="Muzny D."/>
            <person name="Qin X."/>
            <person name="Buhay C."/>
            <person name="Dugan-Rocha S."/>
            <person name="Ding Y."/>
            <person name="Chen G."/>
            <person name="Hawes A."/>
            <person name="Holder M."/>
            <person name="Jhangiani S."/>
            <person name="Johnson A."/>
            <person name="Khan Z."/>
            <person name="Li Z."/>
            <person name="Liu W."/>
            <person name="Liu X."/>
            <person name="Perez L."/>
            <person name="Shen H."/>
            <person name="Wang Q."/>
            <person name="Watt J."/>
            <person name="Xi L."/>
            <person name="Xin Y."/>
            <person name="Zhou J."/>
            <person name="Deng J."/>
            <person name="Jiang H."/>
            <person name="Liu Y."/>
            <person name="Qu J."/>
            <person name="Song X.-Z."/>
            <person name="Zhang L."/>
            <person name="Villasana D."/>
            <person name="Johnson A."/>
            <person name="Liu J."/>
            <person name="Liyanage D."/>
            <person name="Lorensuhewa L."/>
            <person name="Robinson T."/>
            <person name="Song A."/>
            <person name="Song B.-B."/>
            <person name="Dinh H."/>
            <person name="Thornton R."/>
            <person name="Coyle M."/>
            <person name="Francisco L."/>
            <person name="Jackson L."/>
            <person name="Javaid M."/>
            <person name="Korchina V."/>
            <person name="Kovar C."/>
            <person name="Mata R."/>
            <person name="Mathew T."/>
            <person name="Ngo R."/>
            <person name="Nguyen L."/>
            <person name="Nguyen N."/>
            <person name="Okwuonu G."/>
            <person name="Ongeri F."/>
            <person name="Pham C."/>
            <person name="Simmons D."/>
            <person name="Wilczek-Boney K."/>
            <person name="Hale W."/>
            <person name="Jakkamsetti A."/>
            <person name="Pham P."/>
            <person name="Ruth R."/>
            <person name="San Lucas F."/>
            <person name="Warren J."/>
            <person name="Zhang J."/>
            <person name="Zhao Z."/>
            <person name="Zhou C."/>
            <person name="Zhu D."/>
            <person name="Lee S."/>
            <person name="Bess C."/>
            <person name="Blankenburg K."/>
            <person name="Forbes L."/>
            <person name="Fu Q."/>
            <person name="Gubbala S."/>
            <person name="Hirani K."/>
            <person name="Jayaseelan J.C."/>
            <person name="Lara F."/>
            <person name="Munidasa M."/>
            <person name="Palculict T."/>
            <person name="Patil S."/>
            <person name="Pu L.-L."/>
            <person name="Saada N."/>
            <person name="Tang L."/>
            <person name="Weissenberger G."/>
            <person name="Zhu Y."/>
            <person name="Hemphill L."/>
            <person name="Shang Y."/>
            <person name="Youmans B."/>
            <person name="Ayvaz T."/>
            <person name="Ross M."/>
            <person name="Santibanez J."/>
            <person name="Aqrawi P."/>
            <person name="Gross S."/>
            <person name="Joshi V."/>
            <person name="Fowler G."/>
            <person name="Nazareth L."/>
            <person name="Reid J."/>
            <person name="Worley K."/>
            <person name="Petrosino J."/>
            <person name="Highlander S."/>
            <person name="Gibbs R."/>
        </authorList>
    </citation>
    <scope>NUCLEOTIDE SEQUENCE [LARGE SCALE GENOMIC DNA]</scope>
    <source>
        <strain evidence="2">DSM 15272</strain>
    </source>
</reference>
<dbReference type="RefSeq" id="WP_007077098.1">
    <property type="nucleotide sequence ID" value="NZ_CM001024.1"/>
</dbReference>
<dbReference type="InterPro" id="IPR028087">
    <property type="entry name" value="Tad_N"/>
</dbReference>
<name>E2SE70_9ACTN</name>
<sequence length="134" mass="13953">MRREDGQITVLTVGFFLVLGLLMTVVVNASAAFLERQRLNALADGAALAAADGLDSAAFYGSGIVRVDPAAARRNALDHVAASGTPPEVVRVTTDADTVTVRLEHTVDLALAPPGFPQTTTIVSEATSQLRPSP</sequence>
<feature type="domain" description="Putative Flp pilus-assembly TadG-like N-terminal" evidence="1">
    <location>
        <begin position="6"/>
        <end position="52"/>
    </location>
</feature>
<dbReference type="OrthoDB" id="3747724at2"/>
<dbReference type="eggNOG" id="ENOG50335SP">
    <property type="taxonomic scope" value="Bacteria"/>
</dbReference>
<proteinExistence type="predicted"/>
<dbReference type="HOGENOM" id="CLU_1891730_0_0_11"/>
<accession>E2SE70</accession>
<dbReference type="Proteomes" id="UP000003111">
    <property type="component" value="Unassembled WGS sequence"/>
</dbReference>
<protein>
    <recommendedName>
        <fullName evidence="1">Putative Flp pilus-assembly TadG-like N-terminal domain-containing protein</fullName>
    </recommendedName>
</protein>
<organism evidence="2 3">
    <name type="scientific">Aeromicrobium marinum DSM 15272</name>
    <dbReference type="NCBI Taxonomy" id="585531"/>
    <lineage>
        <taxon>Bacteria</taxon>
        <taxon>Bacillati</taxon>
        <taxon>Actinomycetota</taxon>
        <taxon>Actinomycetes</taxon>
        <taxon>Propionibacteriales</taxon>
        <taxon>Nocardioidaceae</taxon>
        <taxon>Aeromicrobium</taxon>
    </lineage>
</organism>
<comment type="caution">
    <text evidence="2">The sequence shown here is derived from an EMBL/GenBank/DDBJ whole genome shotgun (WGS) entry which is preliminary data.</text>
</comment>
<evidence type="ECO:0000313" key="2">
    <source>
        <dbReference type="EMBL" id="EFQ82797.1"/>
    </source>
</evidence>
<dbReference type="AlphaFoldDB" id="E2SE70"/>
<gene>
    <name evidence="2" type="ORF">HMPREF0063_12006</name>
</gene>
<keyword evidence="3" id="KW-1185">Reference proteome</keyword>
<dbReference type="EMBL" id="ACLF03000006">
    <property type="protein sequence ID" value="EFQ82797.1"/>
    <property type="molecule type" value="Genomic_DNA"/>
</dbReference>
<dbReference type="Pfam" id="PF13400">
    <property type="entry name" value="Tad"/>
    <property type="match status" value="1"/>
</dbReference>
<evidence type="ECO:0000259" key="1">
    <source>
        <dbReference type="Pfam" id="PF13400"/>
    </source>
</evidence>